<proteinExistence type="inferred from homology"/>
<evidence type="ECO:0000313" key="6">
    <source>
        <dbReference type="EMBL" id="MDP4530167.1"/>
    </source>
</evidence>
<keyword evidence="2 3" id="KW-0238">DNA-binding</keyword>
<accession>A0ABT9GT65</accession>
<dbReference type="PANTHER" id="PTHR36842">
    <property type="entry name" value="PROTEIN TOLB HOMOLOG"/>
    <property type="match status" value="1"/>
</dbReference>
<evidence type="ECO:0000256" key="2">
    <source>
        <dbReference type="ARBA" id="ARBA00023125"/>
    </source>
</evidence>
<protein>
    <submittedName>
        <fullName evidence="6">Winged helix-turn-helix domain-containing protein</fullName>
    </submittedName>
</protein>
<comment type="similarity">
    <text evidence="1">Belongs to the TolB family.</text>
</comment>
<reference evidence="6 7" key="1">
    <citation type="submission" date="2023-08" db="EMBL/GenBank/DDBJ databases">
        <authorList>
            <person name="Joshi A."/>
            <person name="Thite S."/>
        </authorList>
    </citation>
    <scope>NUCLEOTIDE SEQUENCE [LARGE SCALE GENOMIC DNA]</scope>
    <source>
        <strain evidence="6 7">1E1</strain>
    </source>
</reference>
<dbReference type="SUPFAM" id="SSF46894">
    <property type="entry name" value="C-terminal effector domain of the bipartite response regulators"/>
    <property type="match status" value="1"/>
</dbReference>
<dbReference type="InterPro" id="IPR036388">
    <property type="entry name" value="WH-like_DNA-bd_sf"/>
</dbReference>
<keyword evidence="4" id="KW-1133">Transmembrane helix</keyword>
<feature type="transmembrane region" description="Helical" evidence="4">
    <location>
        <begin position="132"/>
        <end position="152"/>
    </location>
</feature>
<dbReference type="EMBL" id="JAUZVY010000006">
    <property type="protein sequence ID" value="MDP4530167.1"/>
    <property type="molecule type" value="Genomic_DNA"/>
</dbReference>
<comment type="caution">
    <text evidence="6">The sequence shown here is derived from an EMBL/GenBank/DDBJ whole genome shotgun (WGS) entry which is preliminary data.</text>
</comment>
<dbReference type="InterPro" id="IPR016032">
    <property type="entry name" value="Sig_transdc_resp-reg_C-effctor"/>
</dbReference>
<keyword evidence="7" id="KW-1185">Reference proteome</keyword>
<keyword evidence="4" id="KW-0812">Transmembrane</keyword>
<keyword evidence="4" id="KW-0472">Membrane</keyword>
<gene>
    <name evidence="6" type="ORF">Q3O59_14150</name>
</gene>
<feature type="DNA-binding region" description="OmpR/PhoB-type" evidence="3">
    <location>
        <begin position="1"/>
        <end position="96"/>
    </location>
</feature>
<evidence type="ECO:0000313" key="7">
    <source>
        <dbReference type="Proteomes" id="UP001236258"/>
    </source>
</evidence>
<dbReference type="PANTHER" id="PTHR36842:SF1">
    <property type="entry name" value="PROTEIN TOLB"/>
    <property type="match status" value="1"/>
</dbReference>
<feature type="domain" description="OmpR/PhoB-type" evidence="5">
    <location>
        <begin position="1"/>
        <end position="96"/>
    </location>
</feature>
<dbReference type="SUPFAM" id="SSF82171">
    <property type="entry name" value="DPP6 N-terminal domain-like"/>
    <property type="match status" value="1"/>
</dbReference>
<evidence type="ECO:0000259" key="5">
    <source>
        <dbReference type="PROSITE" id="PS51755"/>
    </source>
</evidence>
<dbReference type="CDD" id="cd00383">
    <property type="entry name" value="trans_reg_C"/>
    <property type="match status" value="1"/>
</dbReference>
<dbReference type="InterPro" id="IPR011659">
    <property type="entry name" value="WD40"/>
</dbReference>
<dbReference type="Gene3D" id="1.10.10.10">
    <property type="entry name" value="Winged helix-like DNA-binding domain superfamily/Winged helix DNA-binding domain"/>
    <property type="match status" value="1"/>
</dbReference>
<dbReference type="Pfam" id="PF07676">
    <property type="entry name" value="PD40"/>
    <property type="match status" value="1"/>
</dbReference>
<dbReference type="SMART" id="SM00862">
    <property type="entry name" value="Trans_reg_C"/>
    <property type="match status" value="1"/>
</dbReference>
<organism evidence="6 7">
    <name type="scientific">Alkalimonas delamerensis</name>
    <dbReference type="NCBI Taxonomy" id="265981"/>
    <lineage>
        <taxon>Bacteria</taxon>
        <taxon>Pseudomonadati</taxon>
        <taxon>Pseudomonadota</taxon>
        <taxon>Gammaproteobacteria</taxon>
        <taxon>Alkalimonas</taxon>
    </lineage>
</organism>
<dbReference type="Gene3D" id="2.120.10.30">
    <property type="entry name" value="TolB, C-terminal domain"/>
    <property type="match status" value="2"/>
</dbReference>
<evidence type="ECO:0000256" key="4">
    <source>
        <dbReference type="SAM" id="Phobius"/>
    </source>
</evidence>
<evidence type="ECO:0000256" key="1">
    <source>
        <dbReference type="ARBA" id="ARBA00009820"/>
    </source>
</evidence>
<dbReference type="Pfam" id="PF00486">
    <property type="entry name" value="Trans_reg_C"/>
    <property type="match status" value="1"/>
</dbReference>
<dbReference type="PROSITE" id="PS51755">
    <property type="entry name" value="OMPR_PHOB"/>
    <property type="match status" value="1"/>
</dbReference>
<dbReference type="Proteomes" id="UP001236258">
    <property type="component" value="Unassembled WGS sequence"/>
</dbReference>
<evidence type="ECO:0000256" key="3">
    <source>
        <dbReference type="PROSITE-ProRule" id="PRU01091"/>
    </source>
</evidence>
<dbReference type="InterPro" id="IPR011042">
    <property type="entry name" value="6-blade_b-propeller_TolB-like"/>
</dbReference>
<dbReference type="InterPro" id="IPR001867">
    <property type="entry name" value="OmpR/PhoB-type_DNA-bd"/>
</dbReference>
<sequence>MYLGPWKVNPEDYSIQYGQHRFELEPLLFKLLLYFMQHPRQILSRQQLIDAVWQQSYVDDNAINRAISELRKILQHPELTQSPIKTHHRKGYSLQLDVSSSPSLQNQTTATHEAKPAPAVPAAQSRPIAKTWWWAGALTLLLLITGLVFWQASSLKPDHSSPQPAGIERFELTISQQQKVTWYKGVESRPLLSPDNSLLAFNHTQPDGSVRTIVRSLLNPLSLQDLVLEREHTLISLQSWQPDSQQLLTMELGTQDGSCYYRLYQLEQYPLYEVQTLSACRGLVFGVAQLSRDGKTLYYTDSAKGPFTPASLMAKQLESGNQRVLLSAPESGIGASLLALSRSGERLAYLYYNDESKPYLYLYDPASREHQLLYRFDFSALLLDLSWSLDDRYLVIPAYDALVYIDVHSKEMQLKLLPDSTRIGELSLYSDHQAYTSPLSISTKQHNFQIVKVNLNDDDSAVEITPLLHAAGNTMAVALDPTQSDRAVFSADFTGSWQLWLQSEDGLQQLTELPDSSSPIADLAWSPNGRMIAFSKAGNLYVLDIQQRHLRQKSKQGTMGRPVWKADSSGLYLVKVQPSGEFVWSYDLFSEQWQQKSHLPATHPVVDAAGRLHYHRAGQLLRYVDGGRQDSPVLPADEESQWFPVMRFQQEAIYRFNIMGTVARTLPGNPEQSQVWDIPYQIVQLQPDPHSENTVFLTIYQPAEQSIKFVEWR</sequence>
<dbReference type="RefSeq" id="WP_305946205.1">
    <property type="nucleotide sequence ID" value="NZ_JAUZVY010000006.1"/>
</dbReference>
<name>A0ABT9GT65_9GAMM</name>